<organism evidence="1 2">
    <name type="scientific">Rotaria magnacalcarata</name>
    <dbReference type="NCBI Taxonomy" id="392030"/>
    <lineage>
        <taxon>Eukaryota</taxon>
        <taxon>Metazoa</taxon>
        <taxon>Spiralia</taxon>
        <taxon>Gnathifera</taxon>
        <taxon>Rotifera</taxon>
        <taxon>Eurotatoria</taxon>
        <taxon>Bdelloidea</taxon>
        <taxon>Philodinida</taxon>
        <taxon>Philodinidae</taxon>
        <taxon>Rotaria</taxon>
    </lineage>
</organism>
<evidence type="ECO:0000313" key="2">
    <source>
        <dbReference type="Proteomes" id="UP000676336"/>
    </source>
</evidence>
<evidence type="ECO:0000313" key="1">
    <source>
        <dbReference type="EMBL" id="CAF4333707.1"/>
    </source>
</evidence>
<sequence>MRSLKSENIDEMKLFCYGGFFMNGTRKSNSFVWVKAGHEKTELWACCVSGDMIWVS</sequence>
<feature type="non-terminal residue" evidence="1">
    <location>
        <position position="56"/>
    </location>
</feature>
<gene>
    <name evidence="1" type="ORF">SMN809_LOCUS27490</name>
</gene>
<proteinExistence type="predicted"/>
<name>A0A8S2UG62_9BILA</name>
<protein>
    <submittedName>
        <fullName evidence="1">Uncharacterized protein</fullName>
    </submittedName>
</protein>
<dbReference type="AlphaFoldDB" id="A0A8S2UG62"/>
<accession>A0A8S2UG62</accession>
<dbReference type="EMBL" id="CAJOBI010043036">
    <property type="protein sequence ID" value="CAF4333707.1"/>
    <property type="molecule type" value="Genomic_DNA"/>
</dbReference>
<reference evidence="1" key="1">
    <citation type="submission" date="2021-02" db="EMBL/GenBank/DDBJ databases">
        <authorList>
            <person name="Nowell W R."/>
        </authorList>
    </citation>
    <scope>NUCLEOTIDE SEQUENCE</scope>
</reference>
<dbReference type="Proteomes" id="UP000676336">
    <property type="component" value="Unassembled WGS sequence"/>
</dbReference>
<comment type="caution">
    <text evidence="1">The sequence shown here is derived from an EMBL/GenBank/DDBJ whole genome shotgun (WGS) entry which is preliminary data.</text>
</comment>